<evidence type="ECO:0000313" key="3">
    <source>
        <dbReference type="Proteomes" id="UP001186944"/>
    </source>
</evidence>
<dbReference type="InterPro" id="IPR016187">
    <property type="entry name" value="CTDL_fold"/>
</dbReference>
<sequence>MESRRQSHLEIKIKECTSLVKGCRLVKYHAECPFGYSRITFNKGGGLQQHQVAAPTAKPQITQCKNTKQTSTKRDAQGTRNVNAQHRNIKHKGLHINQRDQWATGADLGRPSATEIAEVVGLQGFWLGATDDQQEGHWIWIKDREPVDYSDWAPGEPNNKDSEENCLEYFAEQSFKWNDAPYRLKRRFICEEALNI</sequence>
<organism evidence="2 3">
    <name type="scientific">Pinctada imbricata</name>
    <name type="common">Atlantic pearl-oyster</name>
    <name type="synonym">Pinctada martensii</name>
    <dbReference type="NCBI Taxonomy" id="66713"/>
    <lineage>
        <taxon>Eukaryota</taxon>
        <taxon>Metazoa</taxon>
        <taxon>Spiralia</taxon>
        <taxon>Lophotrochozoa</taxon>
        <taxon>Mollusca</taxon>
        <taxon>Bivalvia</taxon>
        <taxon>Autobranchia</taxon>
        <taxon>Pteriomorphia</taxon>
        <taxon>Pterioida</taxon>
        <taxon>Pterioidea</taxon>
        <taxon>Pteriidae</taxon>
        <taxon>Pinctada</taxon>
    </lineage>
</organism>
<gene>
    <name evidence="2" type="ORF">FSP39_016874</name>
</gene>
<dbReference type="AlphaFoldDB" id="A0AA89C236"/>
<dbReference type="InterPro" id="IPR016186">
    <property type="entry name" value="C-type_lectin-like/link_sf"/>
</dbReference>
<evidence type="ECO:0000313" key="2">
    <source>
        <dbReference type="EMBL" id="KAK3103156.1"/>
    </source>
</evidence>
<dbReference type="Pfam" id="PF00059">
    <property type="entry name" value="Lectin_C"/>
    <property type="match status" value="1"/>
</dbReference>
<proteinExistence type="predicted"/>
<dbReference type="PANTHER" id="PTHR22801:SF63">
    <property type="entry name" value="C-TYPE LECTIN DOMAIN-CONTAINING PROTEIN"/>
    <property type="match status" value="1"/>
</dbReference>
<dbReference type="EMBL" id="VSWD01000005">
    <property type="protein sequence ID" value="KAK3103156.1"/>
    <property type="molecule type" value="Genomic_DNA"/>
</dbReference>
<dbReference type="InterPro" id="IPR050801">
    <property type="entry name" value="Ca-Dep_Lectins_ImmuneDev"/>
</dbReference>
<dbReference type="PANTHER" id="PTHR22801">
    <property type="entry name" value="LITHOSTATHINE"/>
    <property type="match status" value="1"/>
</dbReference>
<evidence type="ECO:0000259" key="1">
    <source>
        <dbReference type="PROSITE" id="PS50041"/>
    </source>
</evidence>
<comment type="caution">
    <text evidence="2">The sequence shown here is derived from an EMBL/GenBank/DDBJ whole genome shotgun (WGS) entry which is preliminary data.</text>
</comment>
<dbReference type="SUPFAM" id="SSF56436">
    <property type="entry name" value="C-type lectin-like"/>
    <property type="match status" value="1"/>
</dbReference>
<dbReference type="Gene3D" id="3.10.100.10">
    <property type="entry name" value="Mannose-Binding Protein A, subunit A"/>
    <property type="match status" value="1"/>
</dbReference>
<dbReference type="Proteomes" id="UP001186944">
    <property type="component" value="Unassembled WGS sequence"/>
</dbReference>
<name>A0AA89C236_PINIB</name>
<feature type="domain" description="C-type lectin" evidence="1">
    <location>
        <begin position="125"/>
        <end position="191"/>
    </location>
</feature>
<keyword evidence="3" id="KW-1185">Reference proteome</keyword>
<accession>A0AA89C236</accession>
<dbReference type="PROSITE" id="PS50041">
    <property type="entry name" value="C_TYPE_LECTIN_2"/>
    <property type="match status" value="1"/>
</dbReference>
<dbReference type="CDD" id="cd00037">
    <property type="entry name" value="CLECT"/>
    <property type="match status" value="1"/>
</dbReference>
<reference evidence="2" key="1">
    <citation type="submission" date="2019-08" db="EMBL/GenBank/DDBJ databases">
        <title>The improved chromosome-level genome for the pearl oyster Pinctada fucata martensii using PacBio sequencing and Hi-C.</title>
        <authorList>
            <person name="Zheng Z."/>
        </authorList>
    </citation>
    <scope>NUCLEOTIDE SEQUENCE</scope>
    <source>
        <strain evidence="2">ZZ-2019</strain>
        <tissue evidence="2">Adductor muscle</tissue>
    </source>
</reference>
<protein>
    <recommendedName>
        <fullName evidence="1">C-type lectin domain-containing protein</fullName>
    </recommendedName>
</protein>
<dbReference type="InterPro" id="IPR001304">
    <property type="entry name" value="C-type_lectin-like"/>
</dbReference>